<evidence type="ECO:0000256" key="1">
    <source>
        <dbReference type="ARBA" id="ARBA00000085"/>
    </source>
</evidence>
<keyword evidence="7 12" id="KW-0812">Transmembrane</keyword>
<gene>
    <name evidence="14" type="ORF">QUV98_00475</name>
</gene>
<comment type="caution">
    <text evidence="14">The sequence shown here is derived from an EMBL/GenBank/DDBJ whole genome shotgun (WGS) entry which is preliminary data.</text>
</comment>
<dbReference type="RefSeq" id="WP_289527008.1">
    <property type="nucleotide sequence ID" value="NZ_JAUDCK010000001.1"/>
</dbReference>
<dbReference type="PANTHER" id="PTHR45453:SF2">
    <property type="entry name" value="HISTIDINE KINASE"/>
    <property type="match status" value="1"/>
</dbReference>
<evidence type="ECO:0000256" key="2">
    <source>
        <dbReference type="ARBA" id="ARBA00004651"/>
    </source>
</evidence>
<feature type="domain" description="Histidine kinase" evidence="13">
    <location>
        <begin position="116"/>
        <end position="323"/>
    </location>
</feature>
<keyword evidence="6 14" id="KW-0808">Transferase</keyword>
<keyword evidence="8 14" id="KW-0418">Kinase</keyword>
<dbReference type="Gene3D" id="3.30.565.10">
    <property type="entry name" value="Histidine kinase-like ATPase, C-terminal domain"/>
    <property type="match status" value="1"/>
</dbReference>
<keyword evidence="5" id="KW-0597">Phosphoprotein</keyword>
<evidence type="ECO:0000256" key="4">
    <source>
        <dbReference type="ARBA" id="ARBA00022475"/>
    </source>
</evidence>
<keyword evidence="4" id="KW-1003">Cell membrane</keyword>
<evidence type="ECO:0000256" key="7">
    <source>
        <dbReference type="ARBA" id="ARBA00022692"/>
    </source>
</evidence>
<dbReference type="EC" id="2.7.13.3" evidence="3"/>
<evidence type="ECO:0000313" key="14">
    <source>
        <dbReference type="EMBL" id="MDM8194802.1"/>
    </source>
</evidence>
<evidence type="ECO:0000256" key="12">
    <source>
        <dbReference type="SAM" id="Phobius"/>
    </source>
</evidence>
<dbReference type="SMART" id="SM00387">
    <property type="entry name" value="HATPase_c"/>
    <property type="match status" value="1"/>
</dbReference>
<dbReference type="Pfam" id="PF02518">
    <property type="entry name" value="HATPase_c"/>
    <property type="match status" value="1"/>
</dbReference>
<dbReference type="InterPro" id="IPR004358">
    <property type="entry name" value="Sig_transdc_His_kin-like_C"/>
</dbReference>
<feature type="transmembrane region" description="Helical" evidence="12">
    <location>
        <begin position="7"/>
        <end position="30"/>
    </location>
</feature>
<feature type="transmembrane region" description="Helical" evidence="12">
    <location>
        <begin position="36"/>
        <end position="57"/>
    </location>
</feature>
<evidence type="ECO:0000256" key="6">
    <source>
        <dbReference type="ARBA" id="ARBA00022679"/>
    </source>
</evidence>
<keyword evidence="9 12" id="KW-1133">Transmembrane helix</keyword>
<dbReference type="EMBL" id="JAUDCK010000001">
    <property type="protein sequence ID" value="MDM8194802.1"/>
    <property type="molecule type" value="Genomic_DNA"/>
</dbReference>
<reference evidence="15" key="1">
    <citation type="submission" date="2023-06" db="EMBL/GenBank/DDBJ databases">
        <title>Identification and characterization of horizontal gene transfer across gut microbiota members of farm animals based on homology search.</title>
        <authorList>
            <person name="Zeman M."/>
            <person name="Kubasova T."/>
            <person name="Jahodarova E."/>
            <person name="Nykrynova M."/>
            <person name="Rychlik I."/>
        </authorList>
    </citation>
    <scope>NUCLEOTIDE SEQUENCE [LARGE SCALE GENOMIC DNA]</scope>
    <source>
        <strain evidence="15">ET341</strain>
    </source>
</reference>
<evidence type="ECO:0000256" key="5">
    <source>
        <dbReference type="ARBA" id="ARBA00022553"/>
    </source>
</evidence>
<dbReference type="PANTHER" id="PTHR45453">
    <property type="entry name" value="PHOSPHATE REGULON SENSOR PROTEIN PHOR"/>
    <property type="match status" value="1"/>
</dbReference>
<dbReference type="InterPro" id="IPR050351">
    <property type="entry name" value="BphY/WalK/GraS-like"/>
</dbReference>
<proteinExistence type="predicted"/>
<dbReference type="CDD" id="cd00082">
    <property type="entry name" value="HisKA"/>
    <property type="match status" value="1"/>
</dbReference>
<dbReference type="InterPro" id="IPR003594">
    <property type="entry name" value="HATPase_dom"/>
</dbReference>
<dbReference type="PRINTS" id="PR00344">
    <property type="entry name" value="BCTRLSENSOR"/>
</dbReference>
<dbReference type="InterPro" id="IPR005467">
    <property type="entry name" value="His_kinase_dom"/>
</dbReference>
<organism evidence="14 15">
    <name type="scientific">Massilimicrobiota timonensis</name>
    <dbReference type="NCBI Taxonomy" id="1776392"/>
    <lineage>
        <taxon>Bacteria</taxon>
        <taxon>Bacillati</taxon>
        <taxon>Bacillota</taxon>
        <taxon>Erysipelotrichia</taxon>
        <taxon>Erysipelotrichales</taxon>
        <taxon>Erysipelotrichaceae</taxon>
        <taxon>Massilimicrobiota</taxon>
    </lineage>
</organism>
<dbReference type="Proteomes" id="UP001529275">
    <property type="component" value="Unassembled WGS sequence"/>
</dbReference>
<dbReference type="PROSITE" id="PS50109">
    <property type="entry name" value="HIS_KIN"/>
    <property type="match status" value="1"/>
</dbReference>
<dbReference type="GO" id="GO:0004673">
    <property type="term" value="F:protein histidine kinase activity"/>
    <property type="evidence" value="ECO:0007669"/>
    <property type="project" value="UniProtKB-EC"/>
</dbReference>
<evidence type="ECO:0000313" key="15">
    <source>
        <dbReference type="Proteomes" id="UP001529275"/>
    </source>
</evidence>
<keyword evidence="11 12" id="KW-0472">Membrane</keyword>
<sequence length="328" mass="39282">MIYLRKYSRYILVITLIILAYNLYFIYLVPGANTQYLIYFDVVVGVCLLSFIFLDFMHEKYSLDKKKDYLQSTEVICFEFDHFDNIDIAYHDVHVLQKQLDEIYQVNNDLQDYMTKWCHEIKIPLSASLLINQKNTDYQQKQNMQEQLEKMNQYLNQIMVVSRIQSQIHDIYIKPVSLKDSVYQSIKNNQFFLINKHFEMDVNVENLQIYSDKTWLIYVLDQIINNAIKYAKESPQLKIWSEHHEEQIDLYIEDNGEGIQSQDLPRIFEKGFTGQNHHNGQYKSTGMGLYMVEKVISQLGHSIEVDSVFQKFTRVHITFRDQRDYFYR</sequence>
<evidence type="ECO:0000256" key="10">
    <source>
        <dbReference type="ARBA" id="ARBA00023012"/>
    </source>
</evidence>
<dbReference type="SUPFAM" id="SSF55874">
    <property type="entry name" value="ATPase domain of HSP90 chaperone/DNA topoisomerase II/histidine kinase"/>
    <property type="match status" value="1"/>
</dbReference>
<evidence type="ECO:0000256" key="11">
    <source>
        <dbReference type="ARBA" id="ARBA00023136"/>
    </source>
</evidence>
<reference evidence="14 15" key="2">
    <citation type="submission" date="2023-06" db="EMBL/GenBank/DDBJ databases">
        <authorList>
            <person name="Zeman M."/>
            <person name="Kubasova T."/>
            <person name="Jahodarova E."/>
            <person name="Nykrynova M."/>
            <person name="Rychlik I."/>
        </authorList>
    </citation>
    <scope>NUCLEOTIDE SEQUENCE [LARGE SCALE GENOMIC DNA]</scope>
    <source>
        <strain evidence="14 15">ET341</strain>
    </source>
</reference>
<keyword evidence="10" id="KW-0902">Two-component regulatory system</keyword>
<dbReference type="InterPro" id="IPR036890">
    <property type="entry name" value="HATPase_C_sf"/>
</dbReference>
<dbReference type="InterPro" id="IPR036097">
    <property type="entry name" value="HisK_dim/P_sf"/>
</dbReference>
<dbReference type="SUPFAM" id="SSF47384">
    <property type="entry name" value="Homodimeric domain of signal transducing histidine kinase"/>
    <property type="match status" value="1"/>
</dbReference>
<evidence type="ECO:0000259" key="13">
    <source>
        <dbReference type="PROSITE" id="PS50109"/>
    </source>
</evidence>
<name>A0ABT7UH35_9FIRM</name>
<evidence type="ECO:0000256" key="9">
    <source>
        <dbReference type="ARBA" id="ARBA00022989"/>
    </source>
</evidence>
<keyword evidence="15" id="KW-1185">Reference proteome</keyword>
<evidence type="ECO:0000256" key="8">
    <source>
        <dbReference type="ARBA" id="ARBA00022777"/>
    </source>
</evidence>
<dbReference type="InterPro" id="IPR003661">
    <property type="entry name" value="HisK_dim/P_dom"/>
</dbReference>
<comment type="subcellular location">
    <subcellularLocation>
        <location evidence="2">Cell membrane</location>
        <topology evidence="2">Multi-pass membrane protein</topology>
    </subcellularLocation>
</comment>
<protein>
    <recommendedName>
        <fullName evidence="3">histidine kinase</fullName>
        <ecNumber evidence="3">2.7.13.3</ecNumber>
    </recommendedName>
</protein>
<accession>A0ABT7UH35</accession>
<comment type="catalytic activity">
    <reaction evidence="1">
        <text>ATP + protein L-histidine = ADP + protein N-phospho-L-histidine.</text>
        <dbReference type="EC" id="2.7.13.3"/>
    </reaction>
</comment>
<evidence type="ECO:0000256" key="3">
    <source>
        <dbReference type="ARBA" id="ARBA00012438"/>
    </source>
</evidence>